<comment type="caution">
    <text evidence="1">The sequence shown here is derived from an EMBL/GenBank/DDBJ whole genome shotgun (WGS) entry which is preliminary data.</text>
</comment>
<gene>
    <name evidence="1" type="ORF">Xbed_01598</name>
</gene>
<dbReference type="Proteomes" id="UP000194204">
    <property type="component" value="Unassembled WGS sequence"/>
</dbReference>
<dbReference type="PIRSF" id="PIRSF034586">
    <property type="entry name" value="Vir_effector_SfrC"/>
    <property type="match status" value="1"/>
</dbReference>
<dbReference type="RefSeq" id="WP_086112381.1">
    <property type="nucleotide sequence ID" value="NZ_CAWNHF010000002.1"/>
</dbReference>
<reference evidence="1 2" key="1">
    <citation type="submission" date="2017-01" db="EMBL/GenBank/DDBJ databases">
        <title>Deconstructing symbiosis and pathogenesis requirements using a combined genomic-metabolomic approach.</title>
        <authorList>
            <person name="Tobias N.J."/>
            <person name="Wolff H."/>
            <person name="Djahanschiri B."/>
            <person name="Ebersberger I."/>
            <person name="Bode H.B."/>
        </authorList>
    </citation>
    <scope>NUCLEOTIDE SEQUENCE [LARGE SCALE GENOMIC DNA]</scope>
    <source>
        <strain evidence="1 2">DSM 4764</strain>
    </source>
</reference>
<protein>
    <submittedName>
        <fullName evidence="1">Type III effector HopL1</fullName>
    </submittedName>
</protein>
<dbReference type="InterPro" id="IPR017030">
    <property type="entry name" value="Vir_effector_SfrC"/>
</dbReference>
<dbReference type="AlphaFoldDB" id="A0A1Y2SMW7"/>
<keyword evidence="2" id="KW-1185">Reference proteome</keyword>
<dbReference type="EMBL" id="MUBK01000010">
    <property type="protein sequence ID" value="OTA20372.1"/>
    <property type="molecule type" value="Genomic_DNA"/>
</dbReference>
<dbReference type="STRING" id="40578.Xbed_01598"/>
<organism evidence="1 2">
    <name type="scientific">Xenorhabdus beddingii</name>
    <dbReference type="NCBI Taxonomy" id="40578"/>
    <lineage>
        <taxon>Bacteria</taxon>
        <taxon>Pseudomonadati</taxon>
        <taxon>Pseudomonadota</taxon>
        <taxon>Gammaproteobacteria</taxon>
        <taxon>Enterobacterales</taxon>
        <taxon>Morganellaceae</taxon>
        <taxon>Xenorhabdus</taxon>
    </lineage>
</organism>
<dbReference type="OrthoDB" id="1060501at2"/>
<proteinExistence type="predicted"/>
<evidence type="ECO:0000313" key="2">
    <source>
        <dbReference type="Proteomes" id="UP000194204"/>
    </source>
</evidence>
<name>A0A1Y2SMW7_9GAMM</name>
<evidence type="ECO:0000313" key="1">
    <source>
        <dbReference type="EMBL" id="OTA20372.1"/>
    </source>
</evidence>
<dbReference type="Pfam" id="PF10139">
    <property type="entry name" value="Virul_Fac"/>
    <property type="match status" value="1"/>
</dbReference>
<sequence length="901" mass="102314">MNNHTPEQLKQAWLGVAEGAGQAIEWIDDARGNAPRLNTEADRLKLKLRRSRNTAQRLAIAATRPMTIGFFGLSQAGKSYLISSLAAGENGRLETQMGHHKLDFIEHINPPGGGKEATGLVTRFSRHARQSHPDWPIELQLFNEVEIAKIIANAFIHDFNQEKIDWNYDEKRINTLLTTLNGRRQSHKVAGVTEDDVVALWDYLVRHAEKSQSKMARQYWPTAVELAPWLSIDDRAQLFSELWGNIREFSDVYRRLADTLQRLGGASVVRAPLSVLVTEQNGRLVQANSIMNVDMLERLNKHNDLQVEVCPELVNGLSAPVSLSLAELTALTVELHVPLLASTLASAQTSTRESLLEEVDLLDFPGYRGRLGVESLDYFQNAAESEDNNPLAQLILRGKVAYLFERYTLNQEMNVLVVCTPSNEQSNVKDVGGVLDEWIRYTQGADATSRARRPSGLVWAITKLDLRITQELNKSEDMLREVWGQGGMIKITMTERFGHFPWMQEWQPGRAFDNTFLVRKPRQATPFIMMQADSESEFNQQTAPKLALMKKTFLEDTGIQRHIASPEAAWEAMLQLNDGGMRRLADYLGIVSQREIKLARIAEQLDETRHELVAGNLHAWYQPEGAEEVAKKERIAADILKALQTRAGMHGELLVSLIPQRKALQELYMQEAEAELPAQENKADEPVDFFGIGSDFDLFSDTPDEAVSAHSHEQEFAHRAIKLWINELRTVPEQPGMANFIELPRPIVEMLVDELITAIQRMNVEKDVLKVLENTEQAGVRREKMMERQVSRVMHVMNDFITWLGYQNIPDETRPESRFTKGQPIFARPDKKDPALWTADERLYRLTNEMLNYSARFFFDWLVGLGEVIKENAGHSAGREITAVQNERLGRIIHRIQMLSE</sequence>
<accession>A0A1Y2SMW7</accession>